<dbReference type="RefSeq" id="WP_266599210.1">
    <property type="nucleotide sequence ID" value="NZ_JAPHNL010000112.1"/>
</dbReference>
<dbReference type="Proteomes" id="UP001163064">
    <property type="component" value="Unassembled WGS sequence"/>
</dbReference>
<name>A0ABT3TU41_9ACTN</name>
<comment type="caution">
    <text evidence="1">The sequence shown here is derived from an EMBL/GenBank/DDBJ whole genome shotgun (WGS) entry which is preliminary data.</text>
</comment>
<evidence type="ECO:0000313" key="2">
    <source>
        <dbReference type="Proteomes" id="UP001163064"/>
    </source>
</evidence>
<reference evidence="1" key="1">
    <citation type="submission" date="2022-10" db="EMBL/GenBank/DDBJ databases">
        <title>Streptomyces beihaiensis sp. nov., a chitin degrading actinobacterium, isolated from shrimp pond soil.</title>
        <authorList>
            <person name="Xie J."/>
            <person name="Shen N."/>
        </authorList>
    </citation>
    <scope>NUCLEOTIDE SEQUENCE</scope>
    <source>
        <strain evidence="1">GXMU-J5</strain>
    </source>
</reference>
<organism evidence="1 2">
    <name type="scientific">Streptomyces beihaiensis</name>
    <dbReference type="NCBI Taxonomy" id="2984495"/>
    <lineage>
        <taxon>Bacteria</taxon>
        <taxon>Bacillati</taxon>
        <taxon>Actinomycetota</taxon>
        <taxon>Actinomycetes</taxon>
        <taxon>Kitasatosporales</taxon>
        <taxon>Streptomycetaceae</taxon>
        <taxon>Streptomyces</taxon>
    </lineage>
</organism>
<gene>
    <name evidence="1" type="ORF">OFY01_12405</name>
</gene>
<proteinExistence type="predicted"/>
<protein>
    <submittedName>
        <fullName evidence="1">Uncharacterized protein</fullName>
    </submittedName>
</protein>
<keyword evidence="2" id="KW-1185">Reference proteome</keyword>
<evidence type="ECO:0000313" key="1">
    <source>
        <dbReference type="EMBL" id="MCX3060549.1"/>
    </source>
</evidence>
<dbReference type="EMBL" id="JAPHNL010000112">
    <property type="protein sequence ID" value="MCX3060549.1"/>
    <property type="molecule type" value="Genomic_DNA"/>
</dbReference>
<sequence length="111" mass="11603">MADEGVDGTARTERLVVVHDPGGPRNVRLRMAVGQEVAVTLHGTPGYGWTPVEVVDGPLAVIAGEVCEGVARAVVRAVGPGRGEVRSTSSFRGDGFGPQTRLWRLAVSVEA</sequence>
<accession>A0ABT3TU41</accession>